<dbReference type="SUPFAM" id="SSF56059">
    <property type="entry name" value="Glutathione synthetase ATP-binding domain-like"/>
    <property type="match status" value="1"/>
</dbReference>
<accession>C4ZP63</accession>
<evidence type="ECO:0000313" key="9">
    <source>
        <dbReference type="EMBL" id="TXH90456.1"/>
    </source>
</evidence>
<evidence type="ECO:0000313" key="11">
    <source>
        <dbReference type="Proteomes" id="UP000321192"/>
    </source>
</evidence>
<keyword evidence="10" id="KW-1185">Reference proteome</keyword>
<dbReference type="GO" id="GO:0046872">
    <property type="term" value="F:metal ion binding"/>
    <property type="evidence" value="ECO:0007669"/>
    <property type="project" value="InterPro"/>
</dbReference>
<dbReference type="GO" id="GO:0005524">
    <property type="term" value="F:ATP binding"/>
    <property type="evidence" value="ECO:0007669"/>
    <property type="project" value="UniProtKB-UniRule"/>
</dbReference>
<evidence type="ECO:0000313" key="10">
    <source>
        <dbReference type="Proteomes" id="UP000002186"/>
    </source>
</evidence>
<dbReference type="InterPro" id="IPR000182">
    <property type="entry name" value="GNAT_dom"/>
</dbReference>
<evidence type="ECO:0000256" key="5">
    <source>
        <dbReference type="PROSITE-ProRule" id="PRU00409"/>
    </source>
</evidence>
<evidence type="ECO:0000313" key="8">
    <source>
        <dbReference type="EMBL" id="ACK54259.1"/>
    </source>
</evidence>
<reference evidence="8 10" key="2">
    <citation type="journal article" date="2012" name="Stand. Genomic Sci.">
        <title>Complete genome sequence of Thauera aminoaromatica strain MZ1T.</title>
        <authorList>
            <person name="Jiang K."/>
            <person name="Sanseverino J."/>
            <person name="Chauhan A."/>
            <person name="Lucas S."/>
            <person name="Copeland A."/>
            <person name="Lapidus A."/>
            <person name="Del Rio T.G."/>
            <person name="Dalin E."/>
            <person name="Tice H."/>
            <person name="Bruce D."/>
            <person name="Goodwin L."/>
            <person name="Pitluck S."/>
            <person name="Sims D."/>
            <person name="Brettin T."/>
            <person name="Detter J.C."/>
            <person name="Han C."/>
            <person name="Chang Y.J."/>
            <person name="Larimer F."/>
            <person name="Land M."/>
            <person name="Hauser L."/>
            <person name="Kyrpides N.C."/>
            <person name="Mikhailova N."/>
            <person name="Moser S."/>
            <person name="Jegier P."/>
            <person name="Close D."/>
            <person name="Debruyn J.M."/>
            <person name="Wang Y."/>
            <person name="Layton A.C."/>
            <person name="Allen M.S."/>
            <person name="Sayler G.S."/>
        </authorList>
    </citation>
    <scope>NUCLEOTIDE SEQUENCE [LARGE SCALE GENOMIC DNA]</scope>
    <source>
        <strain evidence="8 10">MZ1T</strain>
    </source>
</reference>
<evidence type="ECO:0000256" key="2">
    <source>
        <dbReference type="ARBA" id="ARBA00022741"/>
    </source>
</evidence>
<dbReference type="InterPro" id="IPR016102">
    <property type="entry name" value="Succinyl-CoA_synth-like"/>
</dbReference>
<dbReference type="SUPFAM" id="SSF51735">
    <property type="entry name" value="NAD(P)-binding Rossmann-fold domains"/>
    <property type="match status" value="1"/>
</dbReference>
<dbReference type="KEGG" id="tmz:Tmz1t_1501"/>
<comment type="similarity">
    <text evidence="4">In the N-terminal section; belongs to the acetate CoA ligase alpha subunit family.</text>
</comment>
<dbReference type="InterPro" id="IPR011761">
    <property type="entry name" value="ATP-grasp"/>
</dbReference>
<dbReference type="PROSITE" id="PS50975">
    <property type="entry name" value="ATP_GRASP"/>
    <property type="match status" value="1"/>
</dbReference>
<dbReference type="Gene3D" id="3.40.630.30">
    <property type="match status" value="1"/>
</dbReference>
<dbReference type="PANTHER" id="PTHR43334">
    <property type="entry name" value="ACETATE--COA LIGASE [ADP-FORMING]"/>
    <property type="match status" value="1"/>
</dbReference>
<dbReference type="EMBL" id="SSFD01000046">
    <property type="protein sequence ID" value="TXH90456.1"/>
    <property type="molecule type" value="Genomic_DNA"/>
</dbReference>
<keyword evidence="2 5" id="KW-0547">Nucleotide-binding</keyword>
<dbReference type="InterPro" id="IPR051538">
    <property type="entry name" value="Acyl-CoA_Synth/Transferase"/>
</dbReference>
<dbReference type="SMART" id="SM00881">
    <property type="entry name" value="CoA_binding"/>
    <property type="match status" value="1"/>
</dbReference>
<dbReference type="PROSITE" id="PS51186">
    <property type="entry name" value="GNAT"/>
    <property type="match status" value="1"/>
</dbReference>
<dbReference type="Gene3D" id="3.30.1490.20">
    <property type="entry name" value="ATP-grasp fold, A domain"/>
    <property type="match status" value="1"/>
</dbReference>
<evidence type="ECO:0000259" key="6">
    <source>
        <dbReference type="PROSITE" id="PS50975"/>
    </source>
</evidence>
<reference evidence="10" key="1">
    <citation type="submission" date="2009-05" db="EMBL/GenBank/DDBJ databases">
        <title>Complete sequence of chromosome of Thauera sp. MZ1T.</title>
        <authorList>
            <consortium name="US DOE Joint Genome Institute"/>
            <person name="Lucas S."/>
            <person name="Copeland A."/>
            <person name="Lapidus A."/>
            <person name="Glavina del Rio T."/>
            <person name="Dalin E."/>
            <person name="Tice H."/>
            <person name="Bruce D."/>
            <person name="Goodwin L."/>
            <person name="Pitluck S."/>
            <person name="Sims D."/>
            <person name="Brettin T."/>
            <person name="Detter J.C."/>
            <person name="Han C."/>
            <person name="Larimer F."/>
            <person name="Land M."/>
            <person name="Hauser L."/>
            <person name="Kyrpides N."/>
            <person name="Mikhailova N."/>
            <person name="Sayler G.S."/>
        </authorList>
    </citation>
    <scope>NUCLEOTIDE SEQUENCE [LARGE SCALE GENOMIC DNA]</scope>
    <source>
        <strain evidence="10">MZ1T</strain>
    </source>
</reference>
<dbReference type="Gene3D" id="3.40.50.261">
    <property type="entry name" value="Succinyl-CoA synthetase domains"/>
    <property type="match status" value="2"/>
</dbReference>
<sequence length="886" mass="94843">MAGSHALSTAFEPSSIAVIGASDAPGSVGRVIFRNLVEGGYRGTLYAVNPKYGSIQDHPCHRSVEDIGRPVDLAIIATPARMLHSVTAQCGRSGVRNAVIISASGNALERRIVETARETRLRLIGPGSLGIARPGSGINAALTRIAVKPGEIALISQSGAMCSVVLDWALTNDVGFSSVISLGGTVDIDYGETLEYLIHDTQTRYILLHVDHIRNARQFMSALRSAARVKPIILLKAGRHGRSDNNAADADNAGLADVVFDAAMRRAGVVRVQNIDQLFFAAKALSCGFRPREDSLAIVSNGSGPADLAADRAKDLGTGLVGLGSPTVATLERLGGRERHSHNPLDLGGDASAQLYRDAILALSEDAAVSNVLVILSPHALVDPVEVAQDIIDLAAQVRLQLCCCWMGGGQVAEARALLARAGLPVFSSPEAAIELFHNISRFHHNQTLLLQTAGGGSAAAYRRTGGARVLIETLLNQRRHILSAMESKALLRSFGIPVTHTTVARDATEALFVAEQAGFPVAMKVDAPELASKSESGGVRLNLNTAESVWSAFHDIVDAVRLRHPEVQINGVSIEPYLYRPQARAFRIQVHRDAIFGPVISLGAQDASAPRTFALPPLNPVLARDLIDSAIPAAAQGPRSQGGALNRAAIEQVLVSVSDLVCELPWVRELAIDPLFIDGDGAIAADARVVIDQGLPAGSDRYAHMAIHPYPLHLVQDWKVGDGRAVRTRPVRPEDANLVLGFFDGLSAETRFMRFMEELQELSPALVARFTQIDYDREMALIATTIDDAGAEHMVGSARYSLAADGESVEFALVVADDWQRHGLGRRLMGALIEVARGKGYRNIFGDVLGKNAKMLRLMHGLGFLVQPHPEESALRRVVKVLHGK</sequence>
<dbReference type="InterPro" id="IPR013815">
    <property type="entry name" value="ATP_grasp_subdomain_1"/>
</dbReference>
<proteinExistence type="inferred from homology"/>
<dbReference type="Pfam" id="PF00583">
    <property type="entry name" value="Acetyltransf_1"/>
    <property type="match status" value="1"/>
</dbReference>
<dbReference type="Proteomes" id="UP000321192">
    <property type="component" value="Unassembled WGS sequence"/>
</dbReference>
<dbReference type="Pfam" id="PF13549">
    <property type="entry name" value="ATP-grasp_5"/>
    <property type="match status" value="1"/>
</dbReference>
<evidence type="ECO:0000256" key="1">
    <source>
        <dbReference type="ARBA" id="ARBA00022598"/>
    </source>
</evidence>
<dbReference type="RefSeq" id="WP_004299871.1">
    <property type="nucleotide sequence ID" value="NC_011662.2"/>
</dbReference>
<dbReference type="InterPro" id="IPR003781">
    <property type="entry name" value="CoA-bd"/>
</dbReference>
<evidence type="ECO:0000256" key="4">
    <source>
        <dbReference type="ARBA" id="ARBA00060888"/>
    </source>
</evidence>
<dbReference type="InterPro" id="IPR016181">
    <property type="entry name" value="Acyl_CoA_acyltransferase"/>
</dbReference>
<dbReference type="SUPFAM" id="SSF52210">
    <property type="entry name" value="Succinyl-CoA synthetase domains"/>
    <property type="match status" value="2"/>
</dbReference>
<dbReference type="eggNOG" id="COG0045">
    <property type="taxonomic scope" value="Bacteria"/>
</dbReference>
<feature type="domain" description="ATP-grasp" evidence="6">
    <location>
        <begin position="489"/>
        <end position="525"/>
    </location>
</feature>
<dbReference type="HOGENOM" id="CLU_007415_0_2_4"/>
<accession>A0A5C7T595</accession>
<evidence type="ECO:0000256" key="3">
    <source>
        <dbReference type="ARBA" id="ARBA00022840"/>
    </source>
</evidence>
<dbReference type="InterPro" id="IPR032875">
    <property type="entry name" value="Succ_CoA_lig_flav_dom"/>
</dbReference>
<dbReference type="AlphaFoldDB" id="C4ZP63"/>
<name>C4ZP63_THASP</name>
<dbReference type="PANTHER" id="PTHR43334:SF1">
    <property type="entry name" value="3-HYDROXYPROPIONATE--COA LIGASE [ADP-FORMING]"/>
    <property type="match status" value="1"/>
</dbReference>
<reference evidence="9 11" key="3">
    <citation type="submission" date="2018-09" db="EMBL/GenBank/DDBJ databases">
        <title>Metagenome Assembled Genomes from an Advanced Water Purification Facility.</title>
        <authorList>
            <person name="Stamps B.W."/>
            <person name="Spear J.R."/>
        </authorList>
    </citation>
    <scope>NUCLEOTIDE SEQUENCE [LARGE SCALE GENOMIC DNA]</scope>
    <source>
        <strain evidence="9">Bin_27_1</strain>
    </source>
</reference>
<dbReference type="STRING" id="85643.Tmz1t_1501"/>
<keyword evidence="1" id="KW-0436">Ligase</keyword>
<dbReference type="GO" id="GO:0016874">
    <property type="term" value="F:ligase activity"/>
    <property type="evidence" value="ECO:0007669"/>
    <property type="project" value="UniProtKB-KW"/>
</dbReference>
<dbReference type="EMBL" id="CP001281">
    <property type="protein sequence ID" value="ACK54259.1"/>
    <property type="molecule type" value="Genomic_DNA"/>
</dbReference>
<dbReference type="Proteomes" id="UP000002186">
    <property type="component" value="Chromosome"/>
</dbReference>
<dbReference type="Gene3D" id="3.40.50.720">
    <property type="entry name" value="NAD(P)-binding Rossmann-like Domain"/>
    <property type="match status" value="1"/>
</dbReference>
<keyword evidence="9" id="KW-0808">Transferase</keyword>
<dbReference type="SUPFAM" id="SSF55729">
    <property type="entry name" value="Acyl-CoA N-acyltransferases (Nat)"/>
    <property type="match status" value="1"/>
</dbReference>
<organism evidence="8 10">
    <name type="scientific">Thauera aminoaromatica</name>
    <dbReference type="NCBI Taxonomy" id="164330"/>
    <lineage>
        <taxon>Bacteria</taxon>
        <taxon>Pseudomonadati</taxon>
        <taxon>Pseudomonadota</taxon>
        <taxon>Betaproteobacteria</taxon>
        <taxon>Rhodocyclales</taxon>
        <taxon>Zoogloeaceae</taxon>
        <taxon>Thauera</taxon>
    </lineage>
</organism>
<evidence type="ECO:0000259" key="7">
    <source>
        <dbReference type="PROSITE" id="PS51186"/>
    </source>
</evidence>
<protein>
    <submittedName>
        <fullName evidence="8">CoA-binding domain protein</fullName>
    </submittedName>
    <submittedName>
        <fullName evidence="9">GNAT family N-acetyltransferase</fullName>
    </submittedName>
</protein>
<keyword evidence="3 5" id="KW-0067">ATP-binding</keyword>
<dbReference type="Pfam" id="PF13607">
    <property type="entry name" value="Succ_CoA_lig"/>
    <property type="match status" value="1"/>
</dbReference>
<dbReference type="eggNOG" id="COG1042">
    <property type="taxonomic scope" value="Bacteria"/>
</dbReference>
<dbReference type="Pfam" id="PF13380">
    <property type="entry name" value="CoA_binding_2"/>
    <property type="match status" value="1"/>
</dbReference>
<feature type="domain" description="N-acetyltransferase" evidence="7">
    <location>
        <begin position="727"/>
        <end position="886"/>
    </location>
</feature>
<dbReference type="FunFam" id="3.30.1490.20:FF:000020">
    <property type="entry name" value="Protein lysine acetyltransferase"/>
    <property type="match status" value="1"/>
</dbReference>
<gene>
    <name evidence="8" type="ordered locus">Tmz1t_1501</name>
    <name evidence="9" type="ORF">E6Q80_03195</name>
</gene>
<dbReference type="CDD" id="cd04301">
    <property type="entry name" value="NAT_SF"/>
    <property type="match status" value="1"/>
</dbReference>
<dbReference type="GO" id="GO:0016747">
    <property type="term" value="F:acyltransferase activity, transferring groups other than amino-acyl groups"/>
    <property type="evidence" value="ECO:0007669"/>
    <property type="project" value="InterPro"/>
</dbReference>
<dbReference type="Gene3D" id="3.30.470.20">
    <property type="entry name" value="ATP-grasp fold, B domain"/>
    <property type="match status" value="1"/>
</dbReference>
<dbReference type="eggNOG" id="COG1247">
    <property type="taxonomic scope" value="Bacteria"/>
</dbReference>
<dbReference type="OrthoDB" id="9807426at2"/>
<dbReference type="InterPro" id="IPR036291">
    <property type="entry name" value="NAD(P)-bd_dom_sf"/>
</dbReference>